<name>M0A960_9EURY</name>
<accession>M0A960</accession>
<evidence type="ECO:0000313" key="2">
    <source>
        <dbReference type="Proteomes" id="UP000011519"/>
    </source>
</evidence>
<dbReference type="RefSeq" id="WP_006651613.1">
    <property type="nucleotide sequence ID" value="NZ_AOIM01000009.1"/>
</dbReference>
<protein>
    <submittedName>
        <fullName evidence="1">Uncharacterized protein</fullName>
    </submittedName>
</protein>
<dbReference type="EMBL" id="AOIM01000009">
    <property type="protein sequence ID" value="ELY95044.1"/>
    <property type="molecule type" value="Genomic_DNA"/>
</dbReference>
<reference evidence="1 2" key="1">
    <citation type="journal article" date="2014" name="PLoS Genet.">
        <title>Phylogenetically driven sequencing of extremely halophilic archaea reveals strategies for static and dynamic osmo-response.</title>
        <authorList>
            <person name="Becker E.A."/>
            <person name="Seitzer P.M."/>
            <person name="Tritt A."/>
            <person name="Larsen D."/>
            <person name="Krusor M."/>
            <person name="Yao A.I."/>
            <person name="Wu D."/>
            <person name="Madern D."/>
            <person name="Eisen J.A."/>
            <person name="Darling A.E."/>
            <person name="Facciotti M.T."/>
        </authorList>
    </citation>
    <scope>NUCLEOTIDE SEQUENCE [LARGE SCALE GENOMIC DNA]</scope>
    <source>
        <strain evidence="1 2">JCM 10989</strain>
    </source>
</reference>
<proteinExistence type="predicted"/>
<dbReference type="STRING" id="1227493.C483_01731"/>
<keyword evidence="2" id="KW-1185">Reference proteome</keyword>
<dbReference type="AlphaFoldDB" id="M0A960"/>
<dbReference type="PATRIC" id="fig|1227493.4.peg.329"/>
<organism evidence="1 2">
    <name type="scientific">Natrialba hulunbeirensis JCM 10989</name>
    <dbReference type="NCBI Taxonomy" id="1227493"/>
    <lineage>
        <taxon>Archaea</taxon>
        <taxon>Methanobacteriati</taxon>
        <taxon>Methanobacteriota</taxon>
        <taxon>Stenosarchaea group</taxon>
        <taxon>Halobacteria</taxon>
        <taxon>Halobacteriales</taxon>
        <taxon>Natrialbaceae</taxon>
        <taxon>Natrialba</taxon>
    </lineage>
</organism>
<dbReference type="Proteomes" id="UP000011519">
    <property type="component" value="Unassembled WGS sequence"/>
</dbReference>
<sequence length="46" mass="5241">MSYQVRCDSCDLDQELADWVEASSAAREHEAEYGSHWVSIHDLQTA</sequence>
<comment type="caution">
    <text evidence="1">The sequence shown here is derived from an EMBL/GenBank/DDBJ whole genome shotgun (WGS) entry which is preliminary data.</text>
</comment>
<gene>
    <name evidence="1" type="ORF">C483_01731</name>
</gene>
<evidence type="ECO:0000313" key="1">
    <source>
        <dbReference type="EMBL" id="ELY95044.1"/>
    </source>
</evidence>